<dbReference type="OrthoDB" id="6469635at2759"/>
<sequence length="125" mass="14179">MLLTITSSTAYVSSQFSAELTALNMATRIGAPAKCELQSVIRFLQAEWNSAAEIRRRNSRVYVENFMRDDVVRDWCRKFKDGCDKEEQRRKSAATEDLVQLVPGSFRSSLNGASLITRRTAPTER</sequence>
<gene>
    <name evidence="1" type="ORF">AVEN_126073_1</name>
</gene>
<proteinExistence type="predicted"/>
<dbReference type="EMBL" id="BGPR01000209">
    <property type="protein sequence ID" value="GBM04919.1"/>
    <property type="molecule type" value="Genomic_DNA"/>
</dbReference>
<evidence type="ECO:0000313" key="2">
    <source>
        <dbReference type="Proteomes" id="UP000499080"/>
    </source>
</evidence>
<organism evidence="1 2">
    <name type="scientific">Araneus ventricosus</name>
    <name type="common">Orbweaver spider</name>
    <name type="synonym">Epeira ventricosa</name>
    <dbReference type="NCBI Taxonomy" id="182803"/>
    <lineage>
        <taxon>Eukaryota</taxon>
        <taxon>Metazoa</taxon>
        <taxon>Ecdysozoa</taxon>
        <taxon>Arthropoda</taxon>
        <taxon>Chelicerata</taxon>
        <taxon>Arachnida</taxon>
        <taxon>Araneae</taxon>
        <taxon>Araneomorphae</taxon>
        <taxon>Entelegynae</taxon>
        <taxon>Araneoidea</taxon>
        <taxon>Araneidae</taxon>
        <taxon>Araneus</taxon>
    </lineage>
</organism>
<reference evidence="1 2" key="1">
    <citation type="journal article" date="2019" name="Sci. Rep.">
        <title>Orb-weaving spider Araneus ventricosus genome elucidates the spidroin gene catalogue.</title>
        <authorList>
            <person name="Kono N."/>
            <person name="Nakamura H."/>
            <person name="Ohtoshi R."/>
            <person name="Moran D.A.P."/>
            <person name="Shinohara A."/>
            <person name="Yoshida Y."/>
            <person name="Fujiwara M."/>
            <person name="Mori M."/>
            <person name="Tomita M."/>
            <person name="Arakawa K."/>
        </authorList>
    </citation>
    <scope>NUCLEOTIDE SEQUENCE [LARGE SCALE GENOMIC DNA]</scope>
</reference>
<evidence type="ECO:0008006" key="3">
    <source>
        <dbReference type="Google" id="ProtNLM"/>
    </source>
</evidence>
<keyword evidence="2" id="KW-1185">Reference proteome</keyword>
<accession>A0A4Y2CL80</accession>
<name>A0A4Y2CL80_ARAVE</name>
<protein>
    <recommendedName>
        <fullName evidence="3">Mos1 transposase HTH domain-containing protein</fullName>
    </recommendedName>
</protein>
<dbReference type="Proteomes" id="UP000499080">
    <property type="component" value="Unassembled WGS sequence"/>
</dbReference>
<comment type="caution">
    <text evidence="1">The sequence shown here is derived from an EMBL/GenBank/DDBJ whole genome shotgun (WGS) entry which is preliminary data.</text>
</comment>
<dbReference type="AlphaFoldDB" id="A0A4Y2CL80"/>
<evidence type="ECO:0000313" key="1">
    <source>
        <dbReference type="EMBL" id="GBM04919.1"/>
    </source>
</evidence>